<organism evidence="5 6">
    <name type="scientific">Rhizobium mongolense</name>
    <dbReference type="NCBI Taxonomy" id="57676"/>
    <lineage>
        <taxon>Bacteria</taxon>
        <taxon>Pseudomonadati</taxon>
        <taxon>Pseudomonadota</taxon>
        <taxon>Alphaproteobacteria</taxon>
        <taxon>Hyphomicrobiales</taxon>
        <taxon>Rhizobiaceae</taxon>
        <taxon>Rhizobium/Agrobacterium group</taxon>
        <taxon>Rhizobium</taxon>
    </lineage>
</organism>
<dbReference type="NCBIfam" id="TIGR00254">
    <property type="entry name" value="GGDEF"/>
    <property type="match status" value="1"/>
</dbReference>
<dbReference type="InterPro" id="IPR029787">
    <property type="entry name" value="Nucleotide_cyclase"/>
</dbReference>
<dbReference type="EC" id="2.7.7.65" evidence="1"/>
<dbReference type="Pfam" id="PF00990">
    <property type="entry name" value="GGDEF"/>
    <property type="match status" value="1"/>
</dbReference>
<feature type="domain" description="GGDEF" evidence="4">
    <location>
        <begin position="1"/>
        <end position="70"/>
    </location>
</feature>
<accession>A0ABR6IY12</accession>
<dbReference type="Gene3D" id="3.30.70.270">
    <property type="match status" value="1"/>
</dbReference>
<dbReference type="PANTHER" id="PTHR45138:SF9">
    <property type="entry name" value="DIGUANYLATE CYCLASE DGCM-RELATED"/>
    <property type="match status" value="1"/>
</dbReference>
<evidence type="ECO:0000259" key="4">
    <source>
        <dbReference type="PROSITE" id="PS50887"/>
    </source>
</evidence>
<evidence type="ECO:0000256" key="3">
    <source>
        <dbReference type="SAM" id="MobiDB-lite"/>
    </source>
</evidence>
<dbReference type="PANTHER" id="PTHR45138">
    <property type="entry name" value="REGULATORY COMPONENTS OF SENSORY TRANSDUCTION SYSTEM"/>
    <property type="match status" value="1"/>
</dbReference>
<evidence type="ECO:0000313" key="5">
    <source>
        <dbReference type="EMBL" id="MBB4232811.1"/>
    </source>
</evidence>
<feature type="region of interest" description="Disordered" evidence="3">
    <location>
        <begin position="1"/>
        <end position="21"/>
    </location>
</feature>
<dbReference type="InterPro" id="IPR000160">
    <property type="entry name" value="GGDEF_dom"/>
</dbReference>
<sequence>MAEQIRKSVEAGTFPNPGSRVSRHVTLSIGVAVQAPAAETASPEQLQRQADAALYRAKQAGRNRVVLHGPVSSSI</sequence>
<dbReference type="PROSITE" id="PS50887">
    <property type="entry name" value="GGDEF"/>
    <property type="match status" value="1"/>
</dbReference>
<reference evidence="5 6" key="1">
    <citation type="submission" date="2020-08" db="EMBL/GenBank/DDBJ databases">
        <title>Genomic Encyclopedia of Type Strains, Phase IV (KMG-V): Genome sequencing to study the core and pangenomes of soil and plant-associated prokaryotes.</title>
        <authorList>
            <person name="Whitman W."/>
        </authorList>
    </citation>
    <scope>NUCLEOTIDE SEQUENCE [LARGE SCALE GENOMIC DNA]</scope>
    <source>
        <strain evidence="5 6">SEMIA 4087</strain>
    </source>
</reference>
<dbReference type="EMBL" id="JACIFX010000018">
    <property type="protein sequence ID" value="MBB4232811.1"/>
    <property type="molecule type" value="Genomic_DNA"/>
</dbReference>
<evidence type="ECO:0000313" key="6">
    <source>
        <dbReference type="Proteomes" id="UP000551353"/>
    </source>
</evidence>
<proteinExistence type="predicted"/>
<evidence type="ECO:0000256" key="1">
    <source>
        <dbReference type="ARBA" id="ARBA00012528"/>
    </source>
</evidence>
<evidence type="ECO:0000256" key="2">
    <source>
        <dbReference type="ARBA" id="ARBA00034247"/>
    </source>
</evidence>
<dbReference type="SUPFAM" id="SSF55073">
    <property type="entry name" value="Nucleotide cyclase"/>
    <property type="match status" value="1"/>
</dbReference>
<keyword evidence="6" id="KW-1185">Reference proteome</keyword>
<name>A0ABR6IY12_9HYPH</name>
<comment type="caution">
    <text evidence="5">The sequence shown here is derived from an EMBL/GenBank/DDBJ whole genome shotgun (WGS) entry which is preliminary data.</text>
</comment>
<dbReference type="InterPro" id="IPR043128">
    <property type="entry name" value="Rev_trsase/Diguanyl_cyclase"/>
</dbReference>
<comment type="catalytic activity">
    <reaction evidence="2">
        <text>2 GTP = 3',3'-c-di-GMP + 2 diphosphate</text>
        <dbReference type="Rhea" id="RHEA:24898"/>
        <dbReference type="ChEBI" id="CHEBI:33019"/>
        <dbReference type="ChEBI" id="CHEBI:37565"/>
        <dbReference type="ChEBI" id="CHEBI:58805"/>
        <dbReference type="EC" id="2.7.7.65"/>
    </reaction>
</comment>
<protein>
    <recommendedName>
        <fullName evidence="1">diguanylate cyclase</fullName>
        <ecNumber evidence="1">2.7.7.65</ecNumber>
    </recommendedName>
</protein>
<gene>
    <name evidence="5" type="ORF">GGD56_006710</name>
</gene>
<dbReference type="InterPro" id="IPR050469">
    <property type="entry name" value="Diguanylate_Cyclase"/>
</dbReference>
<dbReference type="Proteomes" id="UP000551353">
    <property type="component" value="Unassembled WGS sequence"/>
</dbReference>